<feature type="transmembrane region" description="Helical" evidence="1">
    <location>
        <begin position="40"/>
        <end position="61"/>
    </location>
</feature>
<dbReference type="AlphaFoldDB" id="H0E1B8"/>
<proteinExistence type="predicted"/>
<keyword evidence="1" id="KW-1133">Transmembrane helix</keyword>
<feature type="transmembrane region" description="Helical" evidence="1">
    <location>
        <begin position="138"/>
        <end position="161"/>
    </location>
</feature>
<evidence type="ECO:0000313" key="2">
    <source>
        <dbReference type="EMBL" id="EHN12557.1"/>
    </source>
</evidence>
<feature type="transmembrane region" description="Helical" evidence="1">
    <location>
        <begin position="181"/>
        <end position="203"/>
    </location>
</feature>
<name>H0E1B8_9ACTN</name>
<keyword evidence="1" id="KW-0472">Membrane</keyword>
<sequence length="282" mass="29517">MSTTIPVSRSRAALTLPAPSWWRALLALTRHGLHEQRRAPLVWGGALGAMSALMAAIWPTIEDSMSRMMDSYPEQLKQAFGIVRLDSVERYVDAEMLSLIVPLTLALLAVRCVTGPTVAAEARGYLDTMLALPLTRRVLAISSFIVAALVVAATLAVVWAMTMLAGVVAGTGMSAAVLGRGIVNVWPLAMVFAGVAVVAGGALRGSGRVTGIATGALLAMYVLDLVGKLAPSVDGLRTVSAFRYYGSAVQNGLDVSHVLGLTAVAVALAALGAELLQRRDVR</sequence>
<keyword evidence="3" id="KW-1185">Reference proteome</keyword>
<comment type="caution">
    <text evidence="2">The sequence shown here is derived from an EMBL/GenBank/DDBJ whole genome shotgun (WGS) entry which is preliminary data.</text>
</comment>
<organism evidence="2 3">
    <name type="scientific">Patulibacter medicamentivorans</name>
    <dbReference type="NCBI Taxonomy" id="1097667"/>
    <lineage>
        <taxon>Bacteria</taxon>
        <taxon>Bacillati</taxon>
        <taxon>Actinomycetota</taxon>
        <taxon>Thermoleophilia</taxon>
        <taxon>Solirubrobacterales</taxon>
        <taxon>Patulibacteraceae</taxon>
        <taxon>Patulibacter</taxon>
    </lineage>
</organism>
<keyword evidence="1" id="KW-0812">Transmembrane</keyword>
<feature type="transmembrane region" description="Helical" evidence="1">
    <location>
        <begin position="255"/>
        <end position="276"/>
    </location>
</feature>
<protein>
    <submittedName>
        <fullName evidence="2">ABC-2 type transporter</fullName>
    </submittedName>
</protein>
<accession>H0E1B8</accession>
<evidence type="ECO:0000256" key="1">
    <source>
        <dbReference type="SAM" id="Phobius"/>
    </source>
</evidence>
<feature type="transmembrane region" description="Helical" evidence="1">
    <location>
        <begin position="210"/>
        <end position="230"/>
    </location>
</feature>
<dbReference type="RefSeq" id="WP_007570670.1">
    <property type="nucleotide sequence ID" value="NZ_AGUD01000019.1"/>
</dbReference>
<dbReference type="EMBL" id="AGUD01000019">
    <property type="protein sequence ID" value="EHN12557.1"/>
    <property type="molecule type" value="Genomic_DNA"/>
</dbReference>
<feature type="transmembrane region" description="Helical" evidence="1">
    <location>
        <begin position="96"/>
        <end position="118"/>
    </location>
</feature>
<gene>
    <name evidence="2" type="ORF">PAI11_05800</name>
</gene>
<evidence type="ECO:0000313" key="3">
    <source>
        <dbReference type="Proteomes" id="UP000005143"/>
    </source>
</evidence>
<dbReference type="Proteomes" id="UP000005143">
    <property type="component" value="Unassembled WGS sequence"/>
</dbReference>
<dbReference type="OrthoDB" id="3686802at2"/>
<reference evidence="2 3" key="1">
    <citation type="journal article" date="2013" name="Biodegradation">
        <title>Quantitative proteomic analysis of ibuprofen-degrading Patulibacter sp. strain I11.</title>
        <authorList>
            <person name="Almeida B."/>
            <person name="Kjeldal H."/>
            <person name="Lolas I."/>
            <person name="Knudsen A.D."/>
            <person name="Carvalho G."/>
            <person name="Nielsen K.L."/>
            <person name="Barreto Crespo M.T."/>
            <person name="Stensballe A."/>
            <person name="Nielsen J.L."/>
        </authorList>
    </citation>
    <scope>NUCLEOTIDE SEQUENCE [LARGE SCALE GENOMIC DNA]</scope>
    <source>
        <strain evidence="2 3">I11</strain>
    </source>
</reference>